<dbReference type="Proteomes" id="UP000236161">
    <property type="component" value="Unassembled WGS sequence"/>
</dbReference>
<feature type="compositionally biased region" description="Basic and acidic residues" evidence="10">
    <location>
        <begin position="535"/>
        <end position="550"/>
    </location>
</feature>
<organism evidence="12 13">
    <name type="scientific">Apostasia shenzhenica</name>
    <dbReference type="NCBI Taxonomy" id="1088818"/>
    <lineage>
        <taxon>Eukaryota</taxon>
        <taxon>Viridiplantae</taxon>
        <taxon>Streptophyta</taxon>
        <taxon>Embryophyta</taxon>
        <taxon>Tracheophyta</taxon>
        <taxon>Spermatophyta</taxon>
        <taxon>Magnoliopsida</taxon>
        <taxon>Liliopsida</taxon>
        <taxon>Asparagales</taxon>
        <taxon>Orchidaceae</taxon>
        <taxon>Apostasioideae</taxon>
        <taxon>Apostasia</taxon>
    </lineage>
</organism>
<feature type="region of interest" description="Disordered" evidence="10">
    <location>
        <begin position="535"/>
        <end position="560"/>
    </location>
</feature>
<feature type="domain" description="RRM" evidence="11">
    <location>
        <begin position="34"/>
        <end position="112"/>
    </location>
</feature>
<evidence type="ECO:0000313" key="12">
    <source>
        <dbReference type="EMBL" id="PKA57294.1"/>
    </source>
</evidence>
<dbReference type="Pfam" id="PF00076">
    <property type="entry name" value="RRM_1"/>
    <property type="match status" value="4"/>
</dbReference>
<dbReference type="GO" id="GO:0003723">
    <property type="term" value="F:RNA binding"/>
    <property type="evidence" value="ECO:0007669"/>
    <property type="project" value="UniProtKB-UniRule"/>
</dbReference>
<dbReference type="SMART" id="SM00361">
    <property type="entry name" value="RRM_1"/>
    <property type="match status" value="3"/>
</dbReference>
<accession>A0A2I0AP37</accession>
<dbReference type="GO" id="GO:0005737">
    <property type="term" value="C:cytoplasm"/>
    <property type="evidence" value="ECO:0007669"/>
    <property type="project" value="UniProtKB-SubCell"/>
</dbReference>
<dbReference type="CDD" id="cd12380">
    <property type="entry name" value="RRM3_I_PABPs"/>
    <property type="match status" value="1"/>
</dbReference>
<gene>
    <name evidence="12" type="ORF">AXF42_Ash002598</name>
</gene>
<evidence type="ECO:0000256" key="5">
    <source>
        <dbReference type="ARBA" id="ARBA00022737"/>
    </source>
</evidence>
<dbReference type="InterPro" id="IPR000504">
    <property type="entry name" value="RRM_dom"/>
</dbReference>
<keyword evidence="4" id="KW-0963">Cytoplasm</keyword>
<dbReference type="Gene3D" id="3.30.70.330">
    <property type="match status" value="4"/>
</dbReference>
<dbReference type="STRING" id="1088818.A0A2I0AP37"/>
<dbReference type="InterPro" id="IPR012677">
    <property type="entry name" value="Nucleotide-bd_a/b_plait_sf"/>
</dbReference>
<dbReference type="InterPro" id="IPR003954">
    <property type="entry name" value="RRM_euk-type"/>
</dbReference>
<keyword evidence="5" id="KW-0677">Repeat</keyword>
<dbReference type="OrthoDB" id="19742at2759"/>
<evidence type="ECO:0000256" key="1">
    <source>
        <dbReference type="ARBA" id="ARBA00004123"/>
    </source>
</evidence>
<evidence type="ECO:0000256" key="8">
    <source>
        <dbReference type="ARBA" id="ARBA00054110"/>
    </source>
</evidence>
<evidence type="ECO:0000256" key="4">
    <source>
        <dbReference type="ARBA" id="ARBA00022490"/>
    </source>
</evidence>
<feature type="domain" description="RRM" evidence="11">
    <location>
        <begin position="215"/>
        <end position="292"/>
    </location>
</feature>
<dbReference type="EMBL" id="KZ451969">
    <property type="protein sequence ID" value="PKA57294.1"/>
    <property type="molecule type" value="Genomic_DNA"/>
</dbReference>
<name>A0A2I0AP37_9ASPA</name>
<dbReference type="SUPFAM" id="SSF54928">
    <property type="entry name" value="RNA-binding domain, RBD"/>
    <property type="match status" value="3"/>
</dbReference>
<evidence type="ECO:0000256" key="10">
    <source>
        <dbReference type="SAM" id="MobiDB-lite"/>
    </source>
</evidence>
<evidence type="ECO:0000256" key="9">
    <source>
        <dbReference type="PROSITE-ProRule" id="PRU00176"/>
    </source>
</evidence>
<reference evidence="12 13" key="1">
    <citation type="journal article" date="2017" name="Nature">
        <title>The Apostasia genome and the evolution of orchids.</title>
        <authorList>
            <person name="Zhang G.Q."/>
            <person name="Liu K.W."/>
            <person name="Li Z."/>
            <person name="Lohaus R."/>
            <person name="Hsiao Y.Y."/>
            <person name="Niu S.C."/>
            <person name="Wang J.Y."/>
            <person name="Lin Y.C."/>
            <person name="Xu Q."/>
            <person name="Chen L.J."/>
            <person name="Yoshida K."/>
            <person name="Fujiwara S."/>
            <person name="Wang Z.W."/>
            <person name="Zhang Y.Q."/>
            <person name="Mitsuda N."/>
            <person name="Wang M."/>
            <person name="Liu G.H."/>
            <person name="Pecoraro L."/>
            <person name="Huang H.X."/>
            <person name="Xiao X.J."/>
            <person name="Lin M."/>
            <person name="Wu X.Y."/>
            <person name="Wu W.L."/>
            <person name="Chen Y.Y."/>
            <person name="Chang S.B."/>
            <person name="Sakamoto S."/>
            <person name="Ohme-Takagi M."/>
            <person name="Yagi M."/>
            <person name="Zeng S.J."/>
            <person name="Shen C.Y."/>
            <person name="Yeh C.M."/>
            <person name="Luo Y.B."/>
            <person name="Tsai W.C."/>
            <person name="Van de Peer Y."/>
            <person name="Liu Z.J."/>
        </authorList>
    </citation>
    <scope>NUCLEOTIDE SEQUENCE [LARGE SCALE GENOMIC DNA]</scope>
    <source>
        <strain evidence="13">cv. Shenzhen</strain>
        <tissue evidence="12">Stem</tissue>
    </source>
</reference>
<feature type="domain" description="RRM" evidence="11">
    <location>
        <begin position="131"/>
        <end position="213"/>
    </location>
</feature>
<protein>
    <submittedName>
        <fullName evidence="12">Putative polyadenylate-binding protein</fullName>
    </submittedName>
</protein>
<feature type="domain" description="RRM" evidence="11">
    <location>
        <begin position="318"/>
        <end position="395"/>
    </location>
</feature>
<dbReference type="InterPro" id="IPR035979">
    <property type="entry name" value="RBD_domain_sf"/>
</dbReference>
<evidence type="ECO:0000256" key="7">
    <source>
        <dbReference type="ARBA" id="ARBA00023242"/>
    </source>
</evidence>
<evidence type="ECO:0000313" key="13">
    <source>
        <dbReference type="Proteomes" id="UP000236161"/>
    </source>
</evidence>
<sequence>MEEATPVVVSVPVNVPPPPPPPPQMPVVIEPVKATLYVGDLNPTVKEEDLVRVFECFGAVLSARVCRDRSSGESLGYAYVNFASSSSAESALRAMNHVNLKEKPIRIMWAERNPIGRKNGVGFLNLIQLGVFFGLKNLDESIGGAKLEDLFRPFGRVDSCKVAIDEKGRSRGFGFVQMNTEEAALSAIAALHGYVTKFVRKCERQVPIPQPAGCNNLYIKNLEKDYTDEFLEEKFSEFGKVNSAVVMKDEKGKSKGFGFVSFESAEHANKAMEAMNGSKLGSKTLYVGLAQKKTERVDILKKHFCDEHRQHMKQIEGASVFVKNLSECVTEKALQEHFAAFGKILSQRICRFNSGRSRGFGFVSFSSLEEANKAVTSLNGTDFCGKTIYLAFAKPRQNLFKNPQNQPSSTISCPLVYHQPYYSIPSHNSSIFKPPFNSAMYPMMLYPPHGPYHLQNEHYVNDYYLNQSCVLPRRIEKEMKNTQNPKLHLPADQPILDKSKMEEIFYTYAPKLEQKHASKMADLMLRMNRTKLHENIAKPKVDNDFSKGVKAEGQPVASKS</sequence>
<dbReference type="SMART" id="SM00360">
    <property type="entry name" value="RRM"/>
    <property type="match status" value="4"/>
</dbReference>
<evidence type="ECO:0000256" key="2">
    <source>
        <dbReference type="ARBA" id="ARBA00004496"/>
    </source>
</evidence>
<proteinExistence type="inferred from homology"/>
<keyword evidence="7" id="KW-0539">Nucleus</keyword>
<evidence type="ECO:0000256" key="6">
    <source>
        <dbReference type="ARBA" id="ARBA00022884"/>
    </source>
</evidence>
<keyword evidence="13" id="KW-1185">Reference proteome</keyword>
<evidence type="ECO:0000259" key="11">
    <source>
        <dbReference type="PROSITE" id="PS50102"/>
    </source>
</evidence>
<dbReference type="AlphaFoldDB" id="A0A2I0AP37"/>
<dbReference type="PROSITE" id="PS50102">
    <property type="entry name" value="RRM"/>
    <property type="match status" value="4"/>
</dbReference>
<dbReference type="FunFam" id="3.30.70.330:FF:000651">
    <property type="entry name" value="Poly(A) binding protein cytoplasmic 1 like"/>
    <property type="match status" value="1"/>
</dbReference>
<dbReference type="PANTHER" id="PTHR24012">
    <property type="entry name" value="RNA BINDING PROTEIN"/>
    <property type="match status" value="1"/>
</dbReference>
<dbReference type="PROSITE" id="PS50890">
    <property type="entry name" value="PUA"/>
    <property type="match status" value="1"/>
</dbReference>
<keyword evidence="6 9" id="KW-0694">RNA-binding</keyword>
<comment type="function">
    <text evidence="8">Binds the poly(A) tail of mRNA. Appears to be an important mediator of the multiple roles of the poly(A) tail in mRNA biogenesis, stability and translation.</text>
</comment>
<dbReference type="GO" id="GO:0005634">
    <property type="term" value="C:nucleus"/>
    <property type="evidence" value="ECO:0007669"/>
    <property type="project" value="UniProtKB-SubCell"/>
</dbReference>
<comment type="similarity">
    <text evidence="3">Belongs to the polyadenylate-binding protein type-1 family.</text>
</comment>
<evidence type="ECO:0000256" key="3">
    <source>
        <dbReference type="ARBA" id="ARBA00008557"/>
    </source>
</evidence>
<comment type="subcellular location">
    <subcellularLocation>
        <location evidence="2">Cytoplasm</location>
    </subcellularLocation>
    <subcellularLocation>
        <location evidence="1">Nucleus</location>
    </subcellularLocation>
</comment>